<name>A0A1G7QWP1_9LACT</name>
<accession>A0A1G7QWP1</accession>
<reference evidence="1 2" key="1">
    <citation type="submission" date="2016-10" db="EMBL/GenBank/DDBJ databases">
        <authorList>
            <person name="de Groot N.N."/>
        </authorList>
    </citation>
    <scope>NUCLEOTIDE SEQUENCE [LARGE SCALE GENOMIC DNA]</scope>
    <source>
        <strain evidence="1 2">ATCC BAA-466</strain>
    </source>
</reference>
<dbReference type="RefSeq" id="WP_090289326.1">
    <property type="nucleotide sequence ID" value="NZ_FNCK01000002.1"/>
</dbReference>
<proteinExistence type="predicted"/>
<evidence type="ECO:0000313" key="2">
    <source>
        <dbReference type="Proteomes" id="UP000199708"/>
    </source>
</evidence>
<dbReference type="Gene3D" id="6.10.250.790">
    <property type="match status" value="1"/>
</dbReference>
<protein>
    <submittedName>
        <fullName evidence="1">Cell division protein ZapA</fullName>
    </submittedName>
</protein>
<dbReference type="SUPFAM" id="SSF102829">
    <property type="entry name" value="Cell division protein ZapA-like"/>
    <property type="match status" value="1"/>
</dbReference>
<dbReference type="InterPro" id="IPR036192">
    <property type="entry name" value="Cell_div_ZapA-like_sf"/>
</dbReference>
<sequence length="80" mass="9356">MENRHRYKAIIEGRVYTIVGHRSREHMDVVVQLLTQQLEQLKELDPDLTKEDRAILMAINAISDQITKEQRIVALEKQMG</sequence>
<keyword evidence="1" id="KW-0132">Cell division</keyword>
<dbReference type="AlphaFoldDB" id="A0A1G7QWP1"/>
<dbReference type="Pfam" id="PF05164">
    <property type="entry name" value="ZapA"/>
    <property type="match status" value="1"/>
</dbReference>
<dbReference type="Proteomes" id="UP000199708">
    <property type="component" value="Unassembled WGS sequence"/>
</dbReference>
<dbReference type="EMBL" id="FNCK01000002">
    <property type="protein sequence ID" value="SDG02935.1"/>
    <property type="molecule type" value="Genomic_DNA"/>
</dbReference>
<keyword evidence="2" id="KW-1185">Reference proteome</keyword>
<dbReference type="GO" id="GO:0051301">
    <property type="term" value="P:cell division"/>
    <property type="evidence" value="ECO:0007669"/>
    <property type="project" value="UniProtKB-KW"/>
</dbReference>
<evidence type="ECO:0000313" key="1">
    <source>
        <dbReference type="EMBL" id="SDG02935.1"/>
    </source>
</evidence>
<dbReference type="OrthoDB" id="2139724at2"/>
<dbReference type="STRING" id="120956.SAMN05421791_102248"/>
<keyword evidence="1" id="KW-0131">Cell cycle</keyword>
<dbReference type="InterPro" id="IPR007838">
    <property type="entry name" value="Cell_div_ZapA-like"/>
</dbReference>
<dbReference type="InterPro" id="IPR053712">
    <property type="entry name" value="Bac_CellDiv_Activator"/>
</dbReference>
<organism evidence="1 2">
    <name type="scientific">Facklamia miroungae</name>
    <dbReference type="NCBI Taxonomy" id="120956"/>
    <lineage>
        <taxon>Bacteria</taxon>
        <taxon>Bacillati</taxon>
        <taxon>Bacillota</taxon>
        <taxon>Bacilli</taxon>
        <taxon>Lactobacillales</taxon>
        <taxon>Aerococcaceae</taxon>
        <taxon>Facklamia</taxon>
    </lineage>
</organism>
<gene>
    <name evidence="1" type="ORF">SAMN05421791_102248</name>
</gene>